<keyword evidence="9" id="KW-0808">Transferase</keyword>
<dbReference type="SUPFAM" id="SSF75217">
    <property type="entry name" value="alpha/beta knot"/>
    <property type="match status" value="1"/>
</dbReference>
<reference evidence="16" key="1">
    <citation type="submission" date="2020-05" db="EMBL/GenBank/DDBJ databases">
        <authorList>
            <person name="Chiriac C."/>
            <person name="Salcher M."/>
            <person name="Ghai R."/>
            <person name="Kavagutti S V."/>
        </authorList>
    </citation>
    <scope>NUCLEOTIDE SEQUENCE</scope>
</reference>
<evidence type="ECO:0000256" key="10">
    <source>
        <dbReference type="ARBA" id="ARBA00022691"/>
    </source>
</evidence>
<evidence type="ECO:0000256" key="6">
    <source>
        <dbReference type="ARBA" id="ARBA00014679"/>
    </source>
</evidence>
<evidence type="ECO:0000256" key="13">
    <source>
        <dbReference type="ARBA" id="ARBA00033392"/>
    </source>
</evidence>
<evidence type="ECO:0000313" key="17">
    <source>
        <dbReference type="EMBL" id="CAB5068430.1"/>
    </source>
</evidence>
<dbReference type="HAMAP" id="MF_00605">
    <property type="entry name" value="TrmD"/>
    <property type="match status" value="1"/>
</dbReference>
<keyword evidence="10" id="KW-0949">S-adenosyl-L-methionine</keyword>
<comment type="catalytic activity">
    <reaction evidence="14">
        <text>guanosine(37) in tRNA + S-adenosyl-L-methionine = N(1)-methylguanosine(37) in tRNA + S-adenosyl-L-homocysteine + H(+)</text>
        <dbReference type="Rhea" id="RHEA:36899"/>
        <dbReference type="Rhea" id="RHEA-COMP:10145"/>
        <dbReference type="Rhea" id="RHEA-COMP:10147"/>
        <dbReference type="ChEBI" id="CHEBI:15378"/>
        <dbReference type="ChEBI" id="CHEBI:57856"/>
        <dbReference type="ChEBI" id="CHEBI:59789"/>
        <dbReference type="ChEBI" id="CHEBI:73542"/>
        <dbReference type="ChEBI" id="CHEBI:74269"/>
        <dbReference type="EC" id="2.1.1.228"/>
    </reaction>
</comment>
<evidence type="ECO:0000256" key="3">
    <source>
        <dbReference type="ARBA" id="ARBA00007630"/>
    </source>
</evidence>
<dbReference type="PANTHER" id="PTHR46417">
    <property type="entry name" value="TRNA (GUANINE-N(1)-)-METHYLTRANSFERASE"/>
    <property type="match status" value="1"/>
</dbReference>
<dbReference type="GO" id="GO:0052906">
    <property type="term" value="F:tRNA (guanine(37)-N1)-methyltransferase activity"/>
    <property type="evidence" value="ECO:0007669"/>
    <property type="project" value="UniProtKB-EC"/>
</dbReference>
<proteinExistence type="inferred from homology"/>
<dbReference type="Gene3D" id="3.40.1280.10">
    <property type="match status" value="1"/>
</dbReference>
<dbReference type="EMBL" id="CAFBQU010000104">
    <property type="protein sequence ID" value="CAB5068430.1"/>
    <property type="molecule type" value="Genomic_DNA"/>
</dbReference>
<dbReference type="PANTHER" id="PTHR46417:SF1">
    <property type="entry name" value="TRNA (GUANINE-N(1)-)-METHYLTRANSFERASE"/>
    <property type="match status" value="1"/>
</dbReference>
<evidence type="ECO:0000256" key="8">
    <source>
        <dbReference type="ARBA" id="ARBA00022603"/>
    </source>
</evidence>
<evidence type="ECO:0000256" key="5">
    <source>
        <dbReference type="ARBA" id="ARBA00012807"/>
    </source>
</evidence>
<keyword evidence="11" id="KW-0819">tRNA processing</keyword>
<organism evidence="16">
    <name type="scientific">freshwater metagenome</name>
    <dbReference type="NCBI Taxonomy" id="449393"/>
    <lineage>
        <taxon>unclassified sequences</taxon>
        <taxon>metagenomes</taxon>
        <taxon>ecological metagenomes</taxon>
    </lineage>
</organism>
<dbReference type="Pfam" id="PF01746">
    <property type="entry name" value="tRNA_m1G_MT"/>
    <property type="match status" value="1"/>
</dbReference>
<dbReference type="InterPro" id="IPR023148">
    <property type="entry name" value="tRNA_m1G_MeTrfase_C_sf"/>
</dbReference>
<evidence type="ECO:0000256" key="2">
    <source>
        <dbReference type="ARBA" id="ARBA00004496"/>
    </source>
</evidence>
<dbReference type="AlphaFoldDB" id="A0A6J7QYZ9"/>
<evidence type="ECO:0000256" key="14">
    <source>
        <dbReference type="ARBA" id="ARBA00047783"/>
    </source>
</evidence>
<dbReference type="InterPro" id="IPR002649">
    <property type="entry name" value="tRNA_m1G_MeTrfase_TrmD"/>
</dbReference>
<evidence type="ECO:0000256" key="11">
    <source>
        <dbReference type="ARBA" id="ARBA00022694"/>
    </source>
</evidence>
<dbReference type="NCBIfam" id="NF000648">
    <property type="entry name" value="PRK00026.1"/>
    <property type="match status" value="1"/>
</dbReference>
<evidence type="ECO:0000256" key="12">
    <source>
        <dbReference type="ARBA" id="ARBA00029736"/>
    </source>
</evidence>
<keyword evidence="7" id="KW-0963">Cytoplasm</keyword>
<sequence length="262" mass="28549">MRIDVFSIFPEMVDAFCSDSLLGRARQSELVDLRTHDLRTYTSDVHRTVDDPVFGGGAGMLMKPEPIFAAVEEVKPPRPLLLMGPGGQQFSQEMAQHLASDIAQSGGFSILCGRYEGVDHRVREHLVDHEVSVGDVVLAGGEVAACLIIEAVTRLLPGVMGNAESPITESFGAEGLLEEPQFTRPAEFRGWVVPDVLREGNHAKIARWRLAQALHRTLLARPDLIAARGGISTKEASLLEEFPSLAYPSMFIQSGSHLAPNQ</sequence>
<comment type="subcellular location">
    <subcellularLocation>
        <location evidence="2">Cytoplasm</location>
    </subcellularLocation>
</comment>
<comment type="function">
    <text evidence="1">Specifically methylates guanosine-37 in various tRNAs.</text>
</comment>
<dbReference type="GO" id="GO:0002939">
    <property type="term" value="P:tRNA N1-guanine methylation"/>
    <property type="evidence" value="ECO:0007669"/>
    <property type="project" value="TreeGrafter"/>
</dbReference>
<comment type="subunit">
    <text evidence="4">Homodimer.</text>
</comment>
<dbReference type="EC" id="2.1.1.228" evidence="5"/>
<dbReference type="NCBIfam" id="TIGR00088">
    <property type="entry name" value="trmD"/>
    <property type="match status" value="1"/>
</dbReference>
<evidence type="ECO:0000256" key="1">
    <source>
        <dbReference type="ARBA" id="ARBA00002634"/>
    </source>
</evidence>
<dbReference type="InterPro" id="IPR029026">
    <property type="entry name" value="tRNA_m1G_MTases_N"/>
</dbReference>
<dbReference type="PIRSF" id="PIRSF000386">
    <property type="entry name" value="tRNA_mtase"/>
    <property type="match status" value="1"/>
</dbReference>
<dbReference type="Gene3D" id="1.10.1270.20">
    <property type="entry name" value="tRNA(m1g37)methyltransferase, domain 2"/>
    <property type="match status" value="1"/>
</dbReference>
<comment type="similarity">
    <text evidence="3">Belongs to the RNA methyltransferase TrmD family.</text>
</comment>
<accession>A0A6J7QYZ9</accession>
<keyword evidence="8" id="KW-0489">Methyltransferase</keyword>
<feature type="domain" description="tRNA methyltransferase TRMD/TRM10-type" evidence="15">
    <location>
        <begin position="1"/>
        <end position="226"/>
    </location>
</feature>
<name>A0A6J7QYZ9_9ZZZZ</name>
<dbReference type="EMBL" id="CAFBPN010000050">
    <property type="protein sequence ID" value="CAB5023108.1"/>
    <property type="molecule type" value="Genomic_DNA"/>
</dbReference>
<evidence type="ECO:0000256" key="9">
    <source>
        <dbReference type="ARBA" id="ARBA00022679"/>
    </source>
</evidence>
<protein>
    <recommendedName>
        <fullName evidence="6">tRNA (guanine-N(1)-)-methyltransferase</fullName>
        <ecNumber evidence="5">2.1.1.228</ecNumber>
    </recommendedName>
    <alternativeName>
        <fullName evidence="12">M1G-methyltransferase</fullName>
    </alternativeName>
    <alternativeName>
        <fullName evidence="13">tRNA [GM37] methyltransferase</fullName>
    </alternativeName>
</protein>
<dbReference type="InterPro" id="IPR016009">
    <property type="entry name" value="tRNA_MeTrfase_TRMD/TRM10"/>
</dbReference>
<gene>
    <name evidence="16" type="ORF">UFOPK4098_00976</name>
    <name evidence="17" type="ORF">UFOPK4347_01799</name>
</gene>
<evidence type="ECO:0000256" key="7">
    <source>
        <dbReference type="ARBA" id="ARBA00022490"/>
    </source>
</evidence>
<dbReference type="GO" id="GO:0005829">
    <property type="term" value="C:cytosol"/>
    <property type="evidence" value="ECO:0007669"/>
    <property type="project" value="TreeGrafter"/>
</dbReference>
<evidence type="ECO:0000259" key="15">
    <source>
        <dbReference type="Pfam" id="PF01746"/>
    </source>
</evidence>
<evidence type="ECO:0000256" key="4">
    <source>
        <dbReference type="ARBA" id="ARBA00011738"/>
    </source>
</evidence>
<dbReference type="CDD" id="cd18080">
    <property type="entry name" value="TrmD-like"/>
    <property type="match status" value="1"/>
</dbReference>
<dbReference type="InterPro" id="IPR029028">
    <property type="entry name" value="Alpha/beta_knot_MTases"/>
</dbReference>
<evidence type="ECO:0000313" key="16">
    <source>
        <dbReference type="EMBL" id="CAB5023108.1"/>
    </source>
</evidence>